<protein>
    <submittedName>
        <fullName evidence="2">20820_t:CDS:1</fullName>
    </submittedName>
</protein>
<evidence type="ECO:0000313" key="3">
    <source>
        <dbReference type="Proteomes" id="UP000789405"/>
    </source>
</evidence>
<keyword evidence="1" id="KW-0472">Membrane</keyword>
<evidence type="ECO:0000256" key="1">
    <source>
        <dbReference type="SAM" id="Phobius"/>
    </source>
</evidence>
<comment type="caution">
    <text evidence="2">The sequence shown here is derived from an EMBL/GenBank/DDBJ whole genome shotgun (WGS) entry which is preliminary data.</text>
</comment>
<name>A0A9N9A5V5_9GLOM</name>
<feature type="non-terminal residue" evidence="2">
    <location>
        <position position="235"/>
    </location>
</feature>
<organism evidence="2 3">
    <name type="scientific">Dentiscutata erythropus</name>
    <dbReference type="NCBI Taxonomy" id="1348616"/>
    <lineage>
        <taxon>Eukaryota</taxon>
        <taxon>Fungi</taxon>
        <taxon>Fungi incertae sedis</taxon>
        <taxon>Mucoromycota</taxon>
        <taxon>Glomeromycotina</taxon>
        <taxon>Glomeromycetes</taxon>
        <taxon>Diversisporales</taxon>
        <taxon>Gigasporaceae</taxon>
        <taxon>Dentiscutata</taxon>
    </lineage>
</organism>
<gene>
    <name evidence="2" type="ORF">DERYTH_LOCUS3713</name>
</gene>
<evidence type="ECO:0000313" key="2">
    <source>
        <dbReference type="EMBL" id="CAG8517760.1"/>
    </source>
</evidence>
<keyword evidence="1" id="KW-0812">Transmembrane</keyword>
<keyword evidence="3" id="KW-1185">Reference proteome</keyword>
<proteinExistence type="predicted"/>
<keyword evidence="1" id="KW-1133">Transmembrane helix</keyword>
<accession>A0A9N9A5V5</accession>
<reference evidence="2" key="1">
    <citation type="submission" date="2021-06" db="EMBL/GenBank/DDBJ databases">
        <authorList>
            <person name="Kallberg Y."/>
            <person name="Tangrot J."/>
            <person name="Rosling A."/>
        </authorList>
    </citation>
    <scope>NUCLEOTIDE SEQUENCE</scope>
    <source>
        <strain evidence="2">MA453B</strain>
    </source>
</reference>
<sequence>MSEYLTNVVKCLQLISKENVNINVIKQTLETLLRTVEIRKDGSQKLMNDYISFYNELNYEKGLLITNMIIGSLLVLFIAMIYTVLQYNKITDPEKNIFNILSYINFCKPINCDRGKCSNHILGDMKGARYFSAKDGYEICGFFLEENPDSKDNSKCSSEEKNESLEHFIIRIFNEEPSYCEKRNRQILQNNETFYEICEYLLENRKNGGSTDLNDKKESENNLQNAISICEQWQI</sequence>
<dbReference type="AlphaFoldDB" id="A0A9N9A5V5"/>
<feature type="transmembrane region" description="Helical" evidence="1">
    <location>
        <begin position="63"/>
        <end position="85"/>
    </location>
</feature>
<dbReference type="Proteomes" id="UP000789405">
    <property type="component" value="Unassembled WGS sequence"/>
</dbReference>
<dbReference type="OrthoDB" id="2339565at2759"/>
<dbReference type="EMBL" id="CAJVPY010001344">
    <property type="protein sequence ID" value="CAG8517760.1"/>
    <property type="molecule type" value="Genomic_DNA"/>
</dbReference>